<accession>Q7U7Y2</accession>
<sequence>MVGEWTASCSFRGLLGNIRHGANTFYEEVEICSCLGLVTVWQPSLHWRGSDRGIEVQQVDLVGSLGLVLLITALTVLGYRINHVV</sequence>
<dbReference type="EMBL" id="BX569691">
    <property type="protein sequence ID" value="CAE07361.1"/>
    <property type="molecule type" value="Genomic_DNA"/>
</dbReference>
<keyword evidence="3" id="KW-1185">Reference proteome</keyword>
<evidence type="ECO:0000313" key="3">
    <source>
        <dbReference type="Proteomes" id="UP000001422"/>
    </source>
</evidence>
<dbReference type="KEGG" id="syw:SYNW0846"/>
<dbReference type="AlphaFoldDB" id="Q7U7Y2"/>
<dbReference type="STRING" id="84588.SYNW0846"/>
<keyword evidence="1" id="KW-0812">Transmembrane</keyword>
<dbReference type="Proteomes" id="UP000001422">
    <property type="component" value="Chromosome"/>
</dbReference>
<dbReference type="HOGENOM" id="CLU_2511534_0_0_3"/>
<reference evidence="2 3" key="1">
    <citation type="journal article" date="2003" name="Nature">
        <title>The genome of a motile marine Synechococcus.</title>
        <authorList>
            <person name="Palenik B."/>
            <person name="Brahamsha B."/>
            <person name="Larimer F."/>
            <person name="Land M."/>
            <person name="Hauser L."/>
            <person name="Chain P."/>
            <person name="Lamerdin J."/>
            <person name="Regala W."/>
            <person name="Allen E.A."/>
            <person name="McCarren J."/>
            <person name="Paulsen I."/>
            <person name="Dufresne A."/>
            <person name="Partensky F."/>
            <person name="Webb E."/>
            <person name="Waterbury J."/>
        </authorList>
    </citation>
    <scope>NUCLEOTIDE SEQUENCE [LARGE SCALE GENOMIC DNA]</scope>
    <source>
        <strain evidence="2 3">WH8102</strain>
    </source>
</reference>
<gene>
    <name evidence="2" type="ordered locus">SYNW0846</name>
</gene>
<proteinExistence type="predicted"/>
<feature type="transmembrane region" description="Helical" evidence="1">
    <location>
        <begin position="61"/>
        <end position="79"/>
    </location>
</feature>
<keyword evidence="1" id="KW-0472">Membrane</keyword>
<evidence type="ECO:0000256" key="1">
    <source>
        <dbReference type="SAM" id="Phobius"/>
    </source>
</evidence>
<keyword evidence="1" id="KW-1133">Transmembrane helix</keyword>
<evidence type="ECO:0000313" key="2">
    <source>
        <dbReference type="EMBL" id="CAE07361.1"/>
    </source>
</evidence>
<protein>
    <submittedName>
        <fullName evidence="2">Uncharacterized protein</fullName>
    </submittedName>
</protein>
<name>Q7U7Y2_PARMW</name>
<organism evidence="2 3">
    <name type="scientific">Parasynechococcus marenigrum (strain WH8102)</name>
    <dbReference type="NCBI Taxonomy" id="84588"/>
    <lineage>
        <taxon>Bacteria</taxon>
        <taxon>Bacillati</taxon>
        <taxon>Cyanobacteriota</taxon>
        <taxon>Cyanophyceae</taxon>
        <taxon>Synechococcales</taxon>
        <taxon>Prochlorococcaceae</taxon>
        <taxon>Parasynechococcus</taxon>
        <taxon>Parasynechococcus marenigrum</taxon>
    </lineage>
</organism>